<dbReference type="InterPro" id="IPR036866">
    <property type="entry name" value="RibonucZ/Hydroxyglut_hydro"/>
</dbReference>
<dbReference type="SMART" id="SM00849">
    <property type="entry name" value="Lactamase_B"/>
    <property type="match status" value="1"/>
</dbReference>
<dbReference type="SUPFAM" id="SSF56281">
    <property type="entry name" value="Metallo-hydrolase/oxidoreductase"/>
    <property type="match status" value="1"/>
</dbReference>
<evidence type="ECO:0000313" key="3">
    <source>
        <dbReference type="Proteomes" id="UP000178570"/>
    </source>
</evidence>
<dbReference type="Proteomes" id="UP000178570">
    <property type="component" value="Unassembled WGS sequence"/>
</dbReference>
<dbReference type="InterPro" id="IPR001279">
    <property type="entry name" value="Metallo-B-lactamas"/>
</dbReference>
<dbReference type="EMBL" id="MHHY01000009">
    <property type="protein sequence ID" value="OGY40165.1"/>
    <property type="molecule type" value="Genomic_DNA"/>
</dbReference>
<proteinExistence type="predicted"/>
<comment type="caution">
    <text evidence="2">The sequence shown here is derived from an EMBL/GenBank/DDBJ whole genome shotgun (WGS) entry which is preliminary data.</text>
</comment>
<dbReference type="CDD" id="cd07731">
    <property type="entry name" value="ComA-like_MBL-fold"/>
    <property type="match status" value="1"/>
</dbReference>
<dbReference type="InterPro" id="IPR052159">
    <property type="entry name" value="Competence_DNA_uptake"/>
</dbReference>
<dbReference type="PANTHER" id="PTHR30619">
    <property type="entry name" value="DNA INTERNALIZATION/COMPETENCE PROTEIN COMEC/REC2"/>
    <property type="match status" value="1"/>
</dbReference>
<gene>
    <name evidence="2" type="ORF">A2570_02665</name>
</gene>
<dbReference type="STRING" id="1797529.A2570_02665"/>
<feature type="domain" description="Metallo-beta-lactamase" evidence="1">
    <location>
        <begin position="39"/>
        <end position="237"/>
    </location>
</feature>
<dbReference type="Pfam" id="PF00753">
    <property type="entry name" value="Lactamase_B"/>
    <property type="match status" value="1"/>
</dbReference>
<evidence type="ECO:0000313" key="2">
    <source>
        <dbReference type="EMBL" id="OGY40165.1"/>
    </source>
</evidence>
<accession>A0A1G1XJ64</accession>
<name>A0A1G1XJ64_9BACT</name>
<reference evidence="2 3" key="1">
    <citation type="journal article" date="2016" name="Nat. Commun.">
        <title>Thousands of microbial genomes shed light on interconnected biogeochemical processes in an aquifer system.</title>
        <authorList>
            <person name="Anantharaman K."/>
            <person name="Brown C.T."/>
            <person name="Hug L.A."/>
            <person name="Sharon I."/>
            <person name="Castelle C.J."/>
            <person name="Probst A.J."/>
            <person name="Thomas B.C."/>
            <person name="Singh A."/>
            <person name="Wilkins M.J."/>
            <person name="Karaoz U."/>
            <person name="Brodie E.L."/>
            <person name="Williams K.H."/>
            <person name="Hubbard S.S."/>
            <person name="Banfield J.F."/>
        </authorList>
    </citation>
    <scope>NUCLEOTIDE SEQUENCE [LARGE SCALE GENOMIC DNA]</scope>
</reference>
<organism evidence="2 3">
    <name type="scientific">Candidatus Brennerbacteria bacterium RIFOXYD1_FULL_41_16</name>
    <dbReference type="NCBI Taxonomy" id="1797529"/>
    <lineage>
        <taxon>Bacteria</taxon>
        <taxon>Candidatus Brenneribacteriota</taxon>
    </lineage>
</organism>
<protein>
    <recommendedName>
        <fullName evidence="1">Metallo-beta-lactamase domain-containing protein</fullName>
    </recommendedName>
</protein>
<sequence length="282" mass="31455">MNKLAITFCLLFVDLFLYSSLTSEIFGQELSVYFFPVGQGDSELIKTKRHAVLIDTGPGTKVVSELDKLIPVYKRKIDLILITHPNVDHFGGMQEILKHYEVKVVMMNGIDTESGSYKNMVNVIKQNKIPIVFARSGQKIEFSEAKLSIIWPGLDLKIHETLPDKKLNDTSIVSSLEFKDFSALFTGDISANAERVLAGILPDIDLLKVAHHGSKYSSSEKFLATLHPEYAVIEVGKNSYGHPTPEALLRLSGVGAEILRTDVNGLVKVLWKNNEWQIADNK</sequence>
<dbReference type="PANTHER" id="PTHR30619:SF1">
    <property type="entry name" value="RECOMBINATION PROTEIN 2"/>
    <property type="match status" value="1"/>
</dbReference>
<evidence type="ECO:0000259" key="1">
    <source>
        <dbReference type="SMART" id="SM00849"/>
    </source>
</evidence>
<dbReference type="AlphaFoldDB" id="A0A1G1XJ64"/>
<dbReference type="InterPro" id="IPR035681">
    <property type="entry name" value="ComA-like_MBL"/>
</dbReference>
<dbReference type="Gene3D" id="3.60.15.10">
    <property type="entry name" value="Ribonuclease Z/Hydroxyacylglutathione hydrolase-like"/>
    <property type="match status" value="1"/>
</dbReference>